<accession>A0A4S4BXV3</accession>
<dbReference type="InterPro" id="IPR024987">
    <property type="entry name" value="DUF3889"/>
</dbReference>
<dbReference type="Proteomes" id="UP000310334">
    <property type="component" value="Unassembled WGS sequence"/>
</dbReference>
<reference evidence="1 2" key="1">
    <citation type="submission" date="2019-04" db="EMBL/GenBank/DDBJ databases">
        <title>Bacillus sediminilitoris sp. nov., isolated from a tidal flat sediment on the East China Sea.</title>
        <authorList>
            <person name="Wei Y."/>
            <person name="Mao H."/>
            <person name="Fang J."/>
        </authorList>
    </citation>
    <scope>NUCLEOTIDE SEQUENCE [LARGE SCALE GENOMIC DNA]</scope>
    <source>
        <strain evidence="1 2">DSL-17</strain>
    </source>
</reference>
<dbReference type="Pfam" id="PF13028">
    <property type="entry name" value="DUF3889"/>
    <property type="match status" value="1"/>
</dbReference>
<keyword evidence="2" id="KW-1185">Reference proteome</keyword>
<name>A0A4S4BXV3_9BACI</name>
<evidence type="ECO:0000313" key="2">
    <source>
        <dbReference type="Proteomes" id="UP000310334"/>
    </source>
</evidence>
<dbReference type="Gene3D" id="3.10.450.390">
    <property type="entry name" value="Protein of unknown function DUF3889"/>
    <property type="match status" value="1"/>
</dbReference>
<dbReference type="AlphaFoldDB" id="A0A4S4BXV3"/>
<dbReference type="EMBL" id="SSNT01000007">
    <property type="protein sequence ID" value="THF80054.1"/>
    <property type="molecule type" value="Genomic_DNA"/>
</dbReference>
<organism evidence="1 2">
    <name type="scientific">Metabacillus sediminilitoris</name>
    <dbReference type="NCBI Taxonomy" id="2567941"/>
    <lineage>
        <taxon>Bacteria</taxon>
        <taxon>Bacillati</taxon>
        <taxon>Bacillota</taxon>
        <taxon>Bacilli</taxon>
        <taxon>Bacillales</taxon>
        <taxon>Bacillaceae</taxon>
        <taxon>Metabacillus</taxon>
    </lineage>
</organism>
<sequence length="127" mass="14546">MSKVSGMEEIMKPFSLSKILFTFVALTLIFTAGMKAYGEQNVEEIDYEKWSKIAISSVKEKYPDAELVDYRYVKREVVNEEESKDIFHVKVKQKNQVFIANVDVVFNPKTAKLITVNIEKVEGAPSF</sequence>
<comment type="caution">
    <text evidence="1">The sequence shown here is derived from an EMBL/GenBank/DDBJ whole genome shotgun (WGS) entry which is preliminary data.</text>
</comment>
<protein>
    <submittedName>
        <fullName evidence="1">DUF3889 domain-containing protein</fullName>
    </submittedName>
</protein>
<gene>
    <name evidence="1" type="ORF">E6W99_10270</name>
</gene>
<dbReference type="OrthoDB" id="2377048at2"/>
<proteinExistence type="predicted"/>
<evidence type="ECO:0000313" key="1">
    <source>
        <dbReference type="EMBL" id="THF80054.1"/>
    </source>
</evidence>
<dbReference type="RefSeq" id="WP_136353505.1">
    <property type="nucleotide sequence ID" value="NZ_SSNT01000007.1"/>
</dbReference>